<keyword evidence="10" id="KW-0732">Signal</keyword>
<dbReference type="GO" id="GO:0006508">
    <property type="term" value="P:proteolysis"/>
    <property type="evidence" value="ECO:0007669"/>
    <property type="project" value="UniProtKB-KW"/>
</dbReference>
<dbReference type="PANTHER" id="PTHR24276">
    <property type="entry name" value="POLYSERASE-RELATED"/>
    <property type="match status" value="1"/>
</dbReference>
<dbReference type="Pfam" id="PF00089">
    <property type="entry name" value="Trypsin"/>
    <property type="match status" value="1"/>
</dbReference>
<keyword evidence="7" id="KW-1015">Disulfide bond</keyword>
<evidence type="ECO:0000256" key="9">
    <source>
        <dbReference type="ARBA" id="ARBA00038868"/>
    </source>
</evidence>
<evidence type="ECO:0000313" key="12">
    <source>
        <dbReference type="EMBL" id="JAS10248.1"/>
    </source>
</evidence>
<dbReference type="CDD" id="cd00190">
    <property type="entry name" value="Tryp_SPc"/>
    <property type="match status" value="1"/>
</dbReference>
<dbReference type="InterPro" id="IPR001254">
    <property type="entry name" value="Trypsin_dom"/>
</dbReference>
<dbReference type="Gene3D" id="2.40.10.10">
    <property type="entry name" value="Trypsin-like serine proteases"/>
    <property type="match status" value="1"/>
</dbReference>
<proteinExistence type="inferred from homology"/>
<dbReference type="SMART" id="SM00020">
    <property type="entry name" value="Tryp_SPc"/>
    <property type="match status" value="1"/>
</dbReference>
<dbReference type="EMBL" id="GEDC01005223">
    <property type="protein sequence ID" value="JAS32075.1"/>
    <property type="molecule type" value="Transcribed_RNA"/>
</dbReference>
<gene>
    <name evidence="12" type="ORF">g.21312</name>
    <name evidence="13" type="ORF">g.21313</name>
</gene>
<dbReference type="PROSITE" id="PS50240">
    <property type="entry name" value="TRYPSIN_DOM"/>
    <property type="match status" value="1"/>
</dbReference>
<keyword evidence="3" id="KW-0222">Digestion</keyword>
<dbReference type="SUPFAM" id="SSF50494">
    <property type="entry name" value="Trypsin-like serine proteases"/>
    <property type="match status" value="1"/>
</dbReference>
<dbReference type="EMBL" id="GEDC01027050">
    <property type="protein sequence ID" value="JAS10248.1"/>
    <property type="molecule type" value="Transcribed_RNA"/>
</dbReference>
<evidence type="ECO:0000256" key="1">
    <source>
        <dbReference type="ARBA" id="ARBA00007664"/>
    </source>
</evidence>
<reference evidence="12" key="1">
    <citation type="submission" date="2015-12" db="EMBL/GenBank/DDBJ databases">
        <title>De novo transcriptome assembly of four potential Pierce s Disease insect vectors from Arizona vineyards.</title>
        <authorList>
            <person name="Tassone E.E."/>
        </authorList>
    </citation>
    <scope>NUCLEOTIDE SEQUENCE</scope>
</reference>
<evidence type="ECO:0000256" key="5">
    <source>
        <dbReference type="ARBA" id="ARBA00022825"/>
    </source>
</evidence>
<accession>A0A1B6C9S6</accession>
<dbReference type="InterPro" id="IPR043504">
    <property type="entry name" value="Peptidase_S1_PA_chymotrypsin"/>
</dbReference>
<feature type="signal peptide" evidence="10">
    <location>
        <begin position="1"/>
        <end position="18"/>
    </location>
</feature>
<dbReference type="GO" id="GO:0007586">
    <property type="term" value="P:digestion"/>
    <property type="evidence" value="ECO:0007669"/>
    <property type="project" value="UniProtKB-KW"/>
</dbReference>
<organism evidence="12">
    <name type="scientific">Clastoptera arizonana</name>
    <name type="common">Arizona spittle bug</name>
    <dbReference type="NCBI Taxonomy" id="38151"/>
    <lineage>
        <taxon>Eukaryota</taxon>
        <taxon>Metazoa</taxon>
        <taxon>Ecdysozoa</taxon>
        <taxon>Arthropoda</taxon>
        <taxon>Hexapoda</taxon>
        <taxon>Insecta</taxon>
        <taxon>Pterygota</taxon>
        <taxon>Neoptera</taxon>
        <taxon>Paraneoptera</taxon>
        <taxon>Hemiptera</taxon>
        <taxon>Auchenorrhyncha</taxon>
        <taxon>Cercopoidea</taxon>
        <taxon>Clastopteridae</taxon>
        <taxon>Clastoptera</taxon>
    </lineage>
</organism>
<evidence type="ECO:0000256" key="6">
    <source>
        <dbReference type="ARBA" id="ARBA00023145"/>
    </source>
</evidence>
<keyword evidence="4" id="KW-0378">Hydrolase</keyword>
<sequence>MDSLAICLIICLYGGVLSTPINILHSRNVQHKNNKIGIIGGDSASIKQFPYQAALLSDNELFGGGIILGKKFILTSAFVIAPYTSIVVQVGSASSKTGGTLIKVEKSIVHEDFYGYSYDVALLKLAKPIKYGKTAKPIRMASKEAKNATSAVVSGYGFSSNHDLTDDNGFLTKGTQTTIDKSSCQAYYSYITLDETNSCAFNNTLCNCYSDIGNPLVQNSKLLGYFLGGNWCCNGGTPQIYSNIPAVRKWVLKHMKTEGFRSKENLRHYYKVKI</sequence>
<dbReference type="PRINTS" id="PR00722">
    <property type="entry name" value="CHYMOTRYPSIN"/>
</dbReference>
<keyword evidence="2" id="KW-0645">Protease</keyword>
<evidence type="ECO:0000256" key="3">
    <source>
        <dbReference type="ARBA" id="ARBA00022757"/>
    </source>
</evidence>
<comment type="catalytic activity">
    <reaction evidence="8">
        <text>Preferential cleavage: Arg-|-Xaa, Lys-|-Xaa.</text>
        <dbReference type="EC" id="3.4.21.4"/>
    </reaction>
</comment>
<evidence type="ECO:0000259" key="11">
    <source>
        <dbReference type="PROSITE" id="PS50240"/>
    </source>
</evidence>
<dbReference type="PANTHER" id="PTHR24276:SF97">
    <property type="entry name" value="GH13245P2-RELATED"/>
    <property type="match status" value="1"/>
</dbReference>
<dbReference type="AlphaFoldDB" id="A0A1B6C9S6"/>
<feature type="domain" description="Peptidase S1" evidence="11">
    <location>
        <begin position="38"/>
        <end position="256"/>
    </location>
</feature>
<dbReference type="GO" id="GO:0004252">
    <property type="term" value="F:serine-type endopeptidase activity"/>
    <property type="evidence" value="ECO:0007669"/>
    <property type="project" value="UniProtKB-EC"/>
</dbReference>
<keyword evidence="5" id="KW-0720">Serine protease</keyword>
<feature type="chain" id="PRO_5008580225" description="trypsin" evidence="10">
    <location>
        <begin position="19"/>
        <end position="274"/>
    </location>
</feature>
<evidence type="ECO:0000256" key="8">
    <source>
        <dbReference type="ARBA" id="ARBA00036320"/>
    </source>
</evidence>
<evidence type="ECO:0000313" key="13">
    <source>
        <dbReference type="EMBL" id="JAS32075.1"/>
    </source>
</evidence>
<dbReference type="InterPro" id="IPR009003">
    <property type="entry name" value="Peptidase_S1_PA"/>
</dbReference>
<protein>
    <recommendedName>
        <fullName evidence="9">trypsin</fullName>
        <ecNumber evidence="9">3.4.21.4</ecNumber>
    </recommendedName>
</protein>
<dbReference type="InterPro" id="IPR001314">
    <property type="entry name" value="Peptidase_S1A"/>
</dbReference>
<comment type="similarity">
    <text evidence="1">Belongs to the peptidase S1 family.</text>
</comment>
<dbReference type="InterPro" id="IPR050430">
    <property type="entry name" value="Peptidase_S1"/>
</dbReference>
<dbReference type="EC" id="3.4.21.4" evidence="9"/>
<evidence type="ECO:0000256" key="2">
    <source>
        <dbReference type="ARBA" id="ARBA00022670"/>
    </source>
</evidence>
<evidence type="ECO:0000256" key="4">
    <source>
        <dbReference type="ARBA" id="ARBA00022801"/>
    </source>
</evidence>
<keyword evidence="6" id="KW-0865">Zymogen</keyword>
<name>A0A1B6C9S6_9HEMI</name>
<evidence type="ECO:0000256" key="10">
    <source>
        <dbReference type="SAM" id="SignalP"/>
    </source>
</evidence>
<evidence type="ECO:0000256" key="7">
    <source>
        <dbReference type="ARBA" id="ARBA00023157"/>
    </source>
</evidence>